<proteinExistence type="predicted"/>
<dbReference type="EMBL" id="CP036264">
    <property type="protein sequence ID" value="QEG01677.1"/>
    <property type="molecule type" value="Genomic_DNA"/>
</dbReference>
<sequence>MGEPRPSSSSADDGRDTPLGGAAIDALIGWLRRQREIHPVTPLVELVDPTSLPASGLVELAAVDLIGQRRRGRDVIAEDYLQQVPGLADRENDLLDLIDAELCVRRELGERCDAEFFIERFPQLADSIRQLIHLEFRPGEIHRGPATVAPGDSLEWDCSVAQRQMTIAGAPPRGGRPEEELAQDDSIDVPIPIKPPEWMVGARCIATMQLPRGRCWLVKGRDTQHSDTVAMKIIPLPATLGRLQRTRILDICEGTSNVTHPAWGAPRIAAINNGHLAVVRPWVFGNPFGQAAPGSDATQRFSMLVRVAFALAAAHRVGATHGSVTTNNLVVDHRSQVNLIDAASGVAAWSESLAAWDRDLSDTLADRIRGDTIGLVSLITTECLRTRDRQVSRWIRRITDGIPLHDADACAMIGESLQRLIDEPSEERRDEGAWWRKPFRRD</sequence>
<name>A0A5B9MP18_9BACT</name>
<evidence type="ECO:0008006" key="3">
    <source>
        <dbReference type="Google" id="ProtNLM"/>
    </source>
</evidence>
<protein>
    <recommendedName>
        <fullName evidence="3">Protein kinase domain-containing protein</fullName>
    </recommendedName>
</protein>
<dbReference type="KEGG" id="smam:Mal15_57550"/>
<evidence type="ECO:0000313" key="2">
    <source>
        <dbReference type="Proteomes" id="UP000321353"/>
    </source>
</evidence>
<dbReference type="InterPro" id="IPR011009">
    <property type="entry name" value="Kinase-like_dom_sf"/>
</dbReference>
<gene>
    <name evidence="1" type="ORF">Mal15_57550</name>
</gene>
<reference evidence="1 2" key="1">
    <citation type="submission" date="2019-02" db="EMBL/GenBank/DDBJ databases">
        <title>Planctomycetal bacteria perform biofilm scaping via a novel small molecule.</title>
        <authorList>
            <person name="Jeske O."/>
            <person name="Boedeker C."/>
            <person name="Wiegand S."/>
            <person name="Breitling P."/>
            <person name="Kallscheuer N."/>
            <person name="Jogler M."/>
            <person name="Rohde M."/>
            <person name="Petersen J."/>
            <person name="Medema M.H."/>
            <person name="Surup F."/>
            <person name="Jogler C."/>
        </authorList>
    </citation>
    <scope>NUCLEOTIDE SEQUENCE [LARGE SCALE GENOMIC DNA]</scope>
    <source>
        <strain evidence="1 2">Mal15</strain>
    </source>
</reference>
<evidence type="ECO:0000313" key="1">
    <source>
        <dbReference type="EMBL" id="QEG01677.1"/>
    </source>
</evidence>
<dbReference type="AlphaFoldDB" id="A0A5B9MP18"/>
<accession>A0A5B9MP18</accession>
<organism evidence="1 2">
    <name type="scientific">Stieleria maiorica</name>
    <dbReference type="NCBI Taxonomy" id="2795974"/>
    <lineage>
        <taxon>Bacteria</taxon>
        <taxon>Pseudomonadati</taxon>
        <taxon>Planctomycetota</taxon>
        <taxon>Planctomycetia</taxon>
        <taxon>Pirellulales</taxon>
        <taxon>Pirellulaceae</taxon>
        <taxon>Stieleria</taxon>
    </lineage>
</organism>
<dbReference type="RefSeq" id="WP_147870717.1">
    <property type="nucleotide sequence ID" value="NZ_CP036264.1"/>
</dbReference>
<dbReference type="Proteomes" id="UP000321353">
    <property type="component" value="Chromosome"/>
</dbReference>
<keyword evidence="2" id="KW-1185">Reference proteome</keyword>
<dbReference type="SUPFAM" id="SSF56112">
    <property type="entry name" value="Protein kinase-like (PK-like)"/>
    <property type="match status" value="1"/>
</dbReference>